<gene>
    <name evidence="2" type="ORF">MM817_02816</name>
</gene>
<sequence>MLQEVHEVGNAAQVTRRHGLTPKMVYNRMKRSNHHDWQTTSPKAKKVASYLVSSAEFKDLETTP</sequence>
<evidence type="ECO:0000313" key="3">
    <source>
        <dbReference type="Proteomes" id="UP001139263"/>
    </source>
</evidence>
<comment type="caution">
    <text evidence="2">The sequence shown here is derived from an EMBL/GenBank/DDBJ whole genome shotgun (WGS) entry which is preliminary data.</text>
</comment>
<proteinExistence type="predicted"/>
<organism evidence="2 3">
    <name type="scientific">Sulfoacidibacillus ferrooxidans</name>
    <dbReference type="NCBI Taxonomy" id="2005001"/>
    <lineage>
        <taxon>Bacteria</taxon>
        <taxon>Bacillati</taxon>
        <taxon>Bacillota</taxon>
        <taxon>Bacilli</taxon>
        <taxon>Bacillales</taxon>
        <taxon>Alicyclobacillaceae</taxon>
        <taxon>Sulfoacidibacillus</taxon>
    </lineage>
</organism>
<protein>
    <submittedName>
        <fullName evidence="2">Uncharacterized protein</fullName>
    </submittedName>
</protein>
<keyword evidence="3" id="KW-1185">Reference proteome</keyword>
<dbReference type="EMBL" id="JALBUF010000016">
    <property type="protein sequence ID" value="MCI0184519.1"/>
    <property type="molecule type" value="Genomic_DNA"/>
</dbReference>
<reference evidence="2" key="1">
    <citation type="submission" date="2022-03" db="EMBL/GenBank/DDBJ databases">
        <title>Draft Genome Sequence of Firmicute Strain S0AB, a Heterotrophic Iron/Sulfur-Oxidizing Extreme Acidophile.</title>
        <authorList>
            <person name="Vergara E."/>
            <person name="Pakostova E."/>
            <person name="Johnson D.B."/>
            <person name="Holmes D.S."/>
        </authorList>
    </citation>
    <scope>NUCLEOTIDE SEQUENCE</scope>
    <source>
        <strain evidence="2">S0AB</strain>
    </source>
</reference>
<feature type="region of interest" description="Disordered" evidence="1">
    <location>
        <begin position="1"/>
        <end position="23"/>
    </location>
</feature>
<evidence type="ECO:0000313" key="2">
    <source>
        <dbReference type="EMBL" id="MCI0184519.1"/>
    </source>
</evidence>
<evidence type="ECO:0000256" key="1">
    <source>
        <dbReference type="SAM" id="MobiDB-lite"/>
    </source>
</evidence>
<name>A0A9X1VBN6_9BACL</name>
<accession>A0A9X1VBN6</accession>
<dbReference type="Proteomes" id="UP001139263">
    <property type="component" value="Unassembled WGS sequence"/>
</dbReference>
<dbReference type="AlphaFoldDB" id="A0A9X1VBN6"/>